<dbReference type="AlphaFoldDB" id="W7YZN3"/>
<dbReference type="eggNOG" id="COG1368">
    <property type="taxonomic scope" value="Bacteria"/>
</dbReference>
<evidence type="ECO:0000256" key="10">
    <source>
        <dbReference type="PIRSR" id="PIRSR005091-2"/>
    </source>
</evidence>
<evidence type="ECO:0000256" key="11">
    <source>
        <dbReference type="PIRSR" id="PIRSR005091-3"/>
    </source>
</evidence>
<comment type="subcellular location">
    <subcellularLocation>
        <location evidence="1">Cell membrane</location>
        <topology evidence="1">Multi-pass membrane protein</topology>
    </subcellularLocation>
</comment>
<feature type="binding site" evidence="11">
    <location>
        <position position="464"/>
    </location>
    <ligand>
        <name>Mn(2+)</name>
        <dbReference type="ChEBI" id="CHEBI:29035"/>
    </ligand>
</feature>
<dbReference type="Gene3D" id="3.30.1120.170">
    <property type="match status" value="1"/>
</dbReference>
<dbReference type="InterPro" id="IPR000917">
    <property type="entry name" value="Sulfatase_N"/>
</dbReference>
<dbReference type="Gene3D" id="3.40.720.10">
    <property type="entry name" value="Alkaline Phosphatase, subunit A"/>
    <property type="match status" value="1"/>
</dbReference>
<protein>
    <submittedName>
        <fullName evidence="14">Lipoteichoic acid primase LtaP</fullName>
    </submittedName>
</protein>
<evidence type="ECO:0000256" key="8">
    <source>
        <dbReference type="PIRNR" id="PIRNR005091"/>
    </source>
</evidence>
<evidence type="ECO:0000256" key="1">
    <source>
        <dbReference type="ARBA" id="ARBA00004651"/>
    </source>
</evidence>
<dbReference type="InterPro" id="IPR017850">
    <property type="entry name" value="Alkaline_phosphatase_core_sf"/>
</dbReference>
<evidence type="ECO:0000256" key="12">
    <source>
        <dbReference type="SAM" id="Phobius"/>
    </source>
</evidence>
<sequence>MLSWSSCKSFIQKPFVLFTLLLLLKGYLAWAVTFGDWFPWKILLTEVPFIWLLFSIIEWFASKRKLMSYTIVNLLITAIFFAVIMYFKYYGVIVTYHALEQVNQVTAVRNSVFSLMDPYYLLIFVDIIVLFYLQIRKRRAYDWKRKIAAYKGKRAVVLVLFILCLSVCLFNIMPNRASMNEIKKSQQMGILNYEVYTIFSKNKAQITPLQHISQASINELKGIQEPALPLRFGAAKGKNVIIIQLESFQNFLINLKLDGKEMTPNMNKLAADYAYFPHFYQQVGQGNTSDAEYVVNTSTYVPRIGAATQSYVDKALPSLPKLMKNNGYTTATFHTNDVEFWNRKELYSALGFDKYYDKMFFGSEDTLFFGSSDEILYAKTAEQLQVMDQASKPFYTQIISMSAHHPFTISEDKYHMKLPTRYEGTFVGNYIRSQNYADYALGQFIDDLKKKGLWDRSLIVIYGDHMGLPIYSLDHKDKALMKEIYSHDYTYTDMMNVPLILAGSSITQPEVLKQIGGQVDILPTIANLIGAPITNQIHFGQDLLNQTKYNLLPQRYYLPTGSFLNNKALFMSGAGFEDGTQYLLNGINYANARQAITESEYDRALKLLGLSDSYVTQLPNK</sequence>
<feature type="binding site" evidence="11">
    <location>
        <position position="246"/>
    </location>
    <ligand>
        <name>Mn(2+)</name>
        <dbReference type="ChEBI" id="CHEBI:29035"/>
    </ligand>
</feature>
<dbReference type="InterPro" id="IPR050448">
    <property type="entry name" value="OpgB/LTA_synthase_biosynth"/>
</dbReference>
<keyword evidence="7 8" id="KW-0472">Membrane</keyword>
<evidence type="ECO:0000313" key="14">
    <source>
        <dbReference type="EMBL" id="GAF10101.1"/>
    </source>
</evidence>
<reference evidence="14 15" key="1">
    <citation type="journal article" date="2014" name="Genome Announc.">
        <title>Draft Genome Sequence of Paenibacillus pini JCM 16418T, Isolated from the Rhizosphere of Pine Tree.</title>
        <authorList>
            <person name="Yuki M."/>
            <person name="Oshima K."/>
            <person name="Suda W."/>
            <person name="Oshida Y."/>
            <person name="Kitamura K."/>
            <person name="Iida Y."/>
            <person name="Hattori M."/>
            <person name="Ohkuma M."/>
        </authorList>
    </citation>
    <scope>NUCLEOTIDE SEQUENCE [LARGE SCALE GENOMIC DNA]</scope>
    <source>
        <strain evidence="14 15">JCM 16418</strain>
    </source>
</reference>
<feature type="transmembrane region" description="Helical" evidence="12">
    <location>
        <begin position="119"/>
        <end position="135"/>
    </location>
</feature>
<feature type="binding site" evidence="11">
    <location>
        <position position="465"/>
    </location>
    <ligand>
        <name>Mn(2+)</name>
        <dbReference type="ChEBI" id="CHEBI:29035"/>
    </ligand>
</feature>
<evidence type="ECO:0000256" key="5">
    <source>
        <dbReference type="ARBA" id="ARBA00022692"/>
    </source>
</evidence>
<accession>W7YZN3</accession>
<feature type="transmembrane region" description="Helical" evidence="12">
    <location>
        <begin position="72"/>
        <end position="99"/>
    </location>
</feature>
<evidence type="ECO:0000256" key="7">
    <source>
        <dbReference type="ARBA" id="ARBA00023136"/>
    </source>
</evidence>
<feature type="active site" evidence="9">
    <location>
        <position position="288"/>
    </location>
</feature>
<gene>
    <name evidence="14" type="ORF">JCM16418_4275</name>
</gene>
<keyword evidence="5 12" id="KW-0812">Transmembrane</keyword>
<proteinExistence type="inferred from homology"/>
<dbReference type="EMBL" id="BAVZ01000018">
    <property type="protein sequence ID" value="GAF10101.1"/>
    <property type="molecule type" value="Genomic_DNA"/>
</dbReference>
<comment type="pathway">
    <text evidence="2">Cell wall biogenesis; lipoteichoic acid biosynthesis.</text>
</comment>
<evidence type="ECO:0000256" key="4">
    <source>
        <dbReference type="ARBA" id="ARBA00022475"/>
    </source>
</evidence>
<name>W7YZN3_9BACL</name>
<dbReference type="InterPro" id="IPR012160">
    <property type="entry name" value="LtaS-like"/>
</dbReference>
<evidence type="ECO:0000313" key="15">
    <source>
        <dbReference type="Proteomes" id="UP000019364"/>
    </source>
</evidence>
<dbReference type="PANTHER" id="PTHR47371:SF3">
    <property type="entry name" value="PHOSPHOGLYCEROL TRANSFERASE I"/>
    <property type="match status" value="1"/>
</dbReference>
<feature type="binding site" evidence="10">
    <location>
        <position position="404"/>
    </location>
    <ligand>
        <name>substrate</name>
    </ligand>
</feature>
<feature type="transmembrane region" description="Helical" evidence="12">
    <location>
        <begin position="41"/>
        <end position="60"/>
    </location>
</feature>
<dbReference type="CDD" id="cd16015">
    <property type="entry name" value="LTA_synthase"/>
    <property type="match status" value="1"/>
</dbReference>
<comment type="similarity">
    <text evidence="3 8">Belongs to the LTA synthase family.</text>
</comment>
<organism evidence="14 15">
    <name type="scientific">Paenibacillus pini JCM 16418</name>
    <dbReference type="NCBI Taxonomy" id="1236976"/>
    <lineage>
        <taxon>Bacteria</taxon>
        <taxon>Bacillati</taxon>
        <taxon>Bacillota</taxon>
        <taxon>Bacilli</taxon>
        <taxon>Bacillales</taxon>
        <taxon>Paenibacillaceae</taxon>
        <taxon>Paenibacillus</taxon>
    </lineage>
</organism>
<dbReference type="Proteomes" id="UP000019364">
    <property type="component" value="Unassembled WGS sequence"/>
</dbReference>
<keyword evidence="4 8" id="KW-1003">Cell membrane</keyword>
<evidence type="ECO:0000256" key="3">
    <source>
        <dbReference type="ARBA" id="ARBA00009983"/>
    </source>
</evidence>
<keyword evidence="6 12" id="KW-1133">Transmembrane helix</keyword>
<dbReference type="OrthoDB" id="5901192at2"/>
<evidence type="ECO:0000259" key="13">
    <source>
        <dbReference type="Pfam" id="PF00884"/>
    </source>
</evidence>
<keyword evidence="15" id="KW-1185">Reference proteome</keyword>
<comment type="caution">
    <text evidence="14">The sequence shown here is derived from an EMBL/GenBank/DDBJ whole genome shotgun (WGS) entry which is preliminary data.</text>
</comment>
<evidence type="ECO:0000256" key="9">
    <source>
        <dbReference type="PIRSR" id="PIRSR005091-1"/>
    </source>
</evidence>
<dbReference type="PIRSF" id="PIRSF005091">
    <property type="entry name" value="Mmb_sulf_HI1246"/>
    <property type="match status" value="1"/>
</dbReference>
<dbReference type="SUPFAM" id="SSF53649">
    <property type="entry name" value="Alkaline phosphatase-like"/>
    <property type="match status" value="1"/>
</dbReference>
<keyword evidence="10" id="KW-0464">Manganese</keyword>
<dbReference type="RefSeq" id="WP_036652248.1">
    <property type="nucleotide sequence ID" value="NZ_BAVZ01000018.1"/>
</dbReference>
<evidence type="ECO:0000256" key="6">
    <source>
        <dbReference type="ARBA" id="ARBA00022989"/>
    </source>
</evidence>
<feature type="transmembrane region" description="Helical" evidence="12">
    <location>
        <begin position="155"/>
        <end position="173"/>
    </location>
</feature>
<keyword evidence="10" id="KW-0479">Metal-binding</keyword>
<dbReference type="GO" id="GO:0005886">
    <property type="term" value="C:plasma membrane"/>
    <property type="evidence" value="ECO:0007669"/>
    <property type="project" value="UniProtKB-SubCell"/>
</dbReference>
<dbReference type="GO" id="GO:0046872">
    <property type="term" value="F:metal ion binding"/>
    <property type="evidence" value="ECO:0007669"/>
    <property type="project" value="UniProtKB-KW"/>
</dbReference>
<evidence type="ECO:0000256" key="2">
    <source>
        <dbReference type="ARBA" id="ARBA00004936"/>
    </source>
</evidence>
<dbReference type="Pfam" id="PF00884">
    <property type="entry name" value="Sulfatase"/>
    <property type="match status" value="1"/>
</dbReference>
<feature type="domain" description="Sulfatase N-terminal" evidence="13">
    <location>
        <begin position="238"/>
        <end position="530"/>
    </location>
</feature>
<feature type="binding site" evidence="11">
    <location>
        <position position="288"/>
    </location>
    <ligand>
        <name>Mn(2+)</name>
        <dbReference type="ChEBI" id="CHEBI:29035"/>
    </ligand>
</feature>
<dbReference type="PANTHER" id="PTHR47371">
    <property type="entry name" value="LIPOTEICHOIC ACID SYNTHASE"/>
    <property type="match status" value="1"/>
</dbReference>
<dbReference type="STRING" id="1236976.JCM16418_4275"/>